<dbReference type="AlphaFoldDB" id="A0A2S6N7B0"/>
<evidence type="ECO:0000313" key="1">
    <source>
        <dbReference type="EMBL" id="PPQ30496.1"/>
    </source>
</evidence>
<dbReference type="EMBL" id="NHSJ01000077">
    <property type="protein sequence ID" value="PPQ30496.1"/>
    <property type="molecule type" value="Genomic_DNA"/>
</dbReference>
<dbReference type="Proteomes" id="UP000239089">
    <property type="component" value="Unassembled WGS sequence"/>
</dbReference>
<proteinExistence type="predicted"/>
<gene>
    <name evidence="1" type="ORF">CCR94_12400</name>
</gene>
<keyword evidence="2" id="KW-1185">Reference proteome</keyword>
<sequence>MRRLGEKPLSGAEKQKRHRERVKARLAEAVALKARAEAAPGEIPGLKTFYEGLLRELGGSADEAKQLSQAAASFEEDIVSNLRKRGQAALVALRRQRAKTGSSLLSRLAAMQEQG</sequence>
<evidence type="ECO:0000313" key="2">
    <source>
        <dbReference type="Proteomes" id="UP000239089"/>
    </source>
</evidence>
<reference evidence="1 2" key="1">
    <citation type="journal article" date="2018" name="Arch. Microbiol.">
        <title>New insights into the metabolic potential of the phototrophic purple bacterium Rhodopila globiformis DSM 161(T) from its draft genome sequence and evidence for a vanadium-dependent nitrogenase.</title>
        <authorList>
            <person name="Imhoff J.F."/>
            <person name="Rahn T."/>
            <person name="Kunzel S."/>
            <person name="Neulinger S.C."/>
        </authorList>
    </citation>
    <scope>NUCLEOTIDE SEQUENCE [LARGE SCALE GENOMIC DNA]</scope>
    <source>
        <strain evidence="1 2">DSM 16996</strain>
    </source>
</reference>
<protein>
    <submittedName>
        <fullName evidence="1">Uncharacterized protein</fullName>
    </submittedName>
</protein>
<dbReference type="OrthoDB" id="9976773at2"/>
<comment type="caution">
    <text evidence="1">The sequence shown here is derived from an EMBL/GenBank/DDBJ whole genome shotgun (WGS) entry which is preliminary data.</text>
</comment>
<name>A0A2S6N7B0_9HYPH</name>
<dbReference type="RefSeq" id="WP_104508173.1">
    <property type="nucleotide sequence ID" value="NZ_JACIGC010000005.1"/>
</dbReference>
<organism evidence="1 2">
    <name type="scientific">Rhodoblastus sphagnicola</name>
    <dbReference type="NCBI Taxonomy" id="333368"/>
    <lineage>
        <taxon>Bacteria</taxon>
        <taxon>Pseudomonadati</taxon>
        <taxon>Pseudomonadota</taxon>
        <taxon>Alphaproteobacteria</taxon>
        <taxon>Hyphomicrobiales</taxon>
        <taxon>Rhodoblastaceae</taxon>
        <taxon>Rhodoblastus</taxon>
    </lineage>
</organism>
<accession>A0A2S6N7B0</accession>